<dbReference type="AlphaFoldDB" id="Q5ASB9"/>
<name>Q5ASB9_EMENI</name>
<reference evidence="2" key="1">
    <citation type="journal article" date="2005" name="Nature">
        <title>Sequencing of Aspergillus nidulans and comparative analysis with A. fumigatus and A. oryzae.</title>
        <authorList>
            <person name="Galagan J.E."/>
            <person name="Calvo S.E."/>
            <person name="Cuomo C."/>
            <person name="Ma L.J."/>
            <person name="Wortman J.R."/>
            <person name="Batzoglou S."/>
            <person name="Lee S.I."/>
            <person name="Basturkmen M."/>
            <person name="Spevak C.C."/>
            <person name="Clutterbuck J."/>
            <person name="Kapitonov V."/>
            <person name="Jurka J."/>
            <person name="Scazzocchio C."/>
            <person name="Farman M."/>
            <person name="Butler J."/>
            <person name="Purcell S."/>
            <person name="Harris S."/>
            <person name="Braus G.H."/>
            <person name="Draht O."/>
            <person name="Busch S."/>
            <person name="D'Enfert C."/>
            <person name="Bouchier C."/>
            <person name="Goldman G.H."/>
            <person name="Bell-Pedersen D."/>
            <person name="Griffiths-Jones S."/>
            <person name="Doonan J.H."/>
            <person name="Yu J."/>
            <person name="Vienken K."/>
            <person name="Pain A."/>
            <person name="Freitag M."/>
            <person name="Selker E.U."/>
            <person name="Archer D.B."/>
            <person name="Penalva M.A."/>
            <person name="Oakley B.R."/>
            <person name="Momany M."/>
            <person name="Tanaka T."/>
            <person name="Kumagai T."/>
            <person name="Asai K."/>
            <person name="Machida M."/>
            <person name="Nierman W.C."/>
            <person name="Denning D.W."/>
            <person name="Caddick M."/>
            <person name="Hynes M."/>
            <person name="Paoletti M."/>
            <person name="Fischer R."/>
            <person name="Miller B."/>
            <person name="Dyer P."/>
            <person name="Sachs M.S."/>
            <person name="Osmani S.A."/>
            <person name="Birren B.W."/>
        </authorList>
    </citation>
    <scope>NUCLEOTIDE SEQUENCE [LARGE SCALE GENOMIC DNA]</scope>
    <source>
        <strain evidence="2">FGSC A4 / ATCC 38163 / CBS 112.46 / NRRL 194 / M139</strain>
    </source>
</reference>
<dbReference type="InParanoid" id="Q5ASB9"/>
<dbReference type="EMBL" id="BN001303">
    <property type="protein sequence ID" value="CBF77973.1"/>
    <property type="molecule type" value="Genomic_DNA"/>
</dbReference>
<gene>
    <name evidence="1" type="ORF">ANIA_08811</name>
</gene>
<organism evidence="1 2">
    <name type="scientific">Emericella nidulans (strain FGSC A4 / ATCC 38163 / CBS 112.46 / NRRL 194 / M139)</name>
    <name type="common">Aspergillus nidulans</name>
    <dbReference type="NCBI Taxonomy" id="227321"/>
    <lineage>
        <taxon>Eukaryota</taxon>
        <taxon>Fungi</taxon>
        <taxon>Dikarya</taxon>
        <taxon>Ascomycota</taxon>
        <taxon>Pezizomycotina</taxon>
        <taxon>Eurotiomycetes</taxon>
        <taxon>Eurotiomycetidae</taxon>
        <taxon>Eurotiales</taxon>
        <taxon>Aspergillaceae</taxon>
        <taxon>Aspergillus</taxon>
        <taxon>Aspergillus subgen. Nidulantes</taxon>
    </lineage>
</organism>
<dbReference type="STRING" id="227321.Q5ASB9"/>
<protein>
    <submittedName>
        <fullName evidence="1">Uncharacterized protein</fullName>
    </submittedName>
</protein>
<reference evidence="2" key="2">
    <citation type="journal article" date="2009" name="Fungal Genet. Biol.">
        <title>The 2008 update of the Aspergillus nidulans genome annotation: a community effort.</title>
        <authorList>
            <person name="Wortman J.R."/>
            <person name="Gilsenan J.M."/>
            <person name="Joardar V."/>
            <person name="Deegan J."/>
            <person name="Clutterbuck J."/>
            <person name="Andersen M.R."/>
            <person name="Archer D."/>
            <person name="Bencina M."/>
            <person name="Braus G."/>
            <person name="Coutinho P."/>
            <person name="von Dohren H."/>
            <person name="Doonan J."/>
            <person name="Driessen A.J."/>
            <person name="Durek P."/>
            <person name="Espeso E."/>
            <person name="Fekete E."/>
            <person name="Flipphi M."/>
            <person name="Estrada C.G."/>
            <person name="Geysens S."/>
            <person name="Goldman G."/>
            <person name="de Groot P.W."/>
            <person name="Hansen K."/>
            <person name="Harris S.D."/>
            <person name="Heinekamp T."/>
            <person name="Helmstaedt K."/>
            <person name="Henrissat B."/>
            <person name="Hofmann G."/>
            <person name="Homan T."/>
            <person name="Horio T."/>
            <person name="Horiuchi H."/>
            <person name="James S."/>
            <person name="Jones M."/>
            <person name="Karaffa L."/>
            <person name="Karanyi Z."/>
            <person name="Kato M."/>
            <person name="Keller N."/>
            <person name="Kelly D.E."/>
            <person name="Kiel J.A."/>
            <person name="Kim J.M."/>
            <person name="van der Klei I.J."/>
            <person name="Klis F.M."/>
            <person name="Kovalchuk A."/>
            <person name="Krasevec N."/>
            <person name="Kubicek C.P."/>
            <person name="Liu B."/>
            <person name="Maccabe A."/>
            <person name="Meyer V."/>
            <person name="Mirabito P."/>
            <person name="Miskei M."/>
            <person name="Mos M."/>
            <person name="Mullins J."/>
            <person name="Nelson D.R."/>
            <person name="Nielsen J."/>
            <person name="Oakley B.R."/>
            <person name="Osmani S.A."/>
            <person name="Pakula T."/>
            <person name="Paszewski A."/>
            <person name="Paulsen I."/>
            <person name="Pilsyk S."/>
            <person name="Pocsi I."/>
            <person name="Punt P.J."/>
            <person name="Ram A.F."/>
            <person name="Ren Q."/>
            <person name="Robellet X."/>
            <person name="Robson G."/>
            <person name="Seiboth B."/>
            <person name="van Solingen P."/>
            <person name="Specht T."/>
            <person name="Sun J."/>
            <person name="Taheri-Talesh N."/>
            <person name="Takeshita N."/>
            <person name="Ussery D."/>
            <person name="vanKuyk P.A."/>
            <person name="Visser H."/>
            <person name="van de Vondervoort P.J."/>
            <person name="de Vries R.P."/>
            <person name="Walton J."/>
            <person name="Xiang X."/>
            <person name="Xiong Y."/>
            <person name="Zeng A.P."/>
            <person name="Brandt B.W."/>
            <person name="Cornell M.J."/>
            <person name="van den Hondel C.A."/>
            <person name="Visser J."/>
            <person name="Oliver S.G."/>
            <person name="Turner G."/>
        </authorList>
    </citation>
    <scope>GENOME REANNOTATION</scope>
    <source>
        <strain evidence="2">FGSC A4 / ATCC 38163 / CBS 112.46 / NRRL 194 / M139</strain>
    </source>
</reference>
<accession>C8V9M6</accession>
<evidence type="ECO:0000313" key="1">
    <source>
        <dbReference type="EMBL" id="CBF77973.1"/>
    </source>
</evidence>
<dbReference type="eggNOG" id="ENOG502SD76">
    <property type="taxonomic scope" value="Eukaryota"/>
</dbReference>
<sequence>MAHNAMGRLLRCQTPTTFHQSVNLTQKRSWSARTIPSLAPTHSPELDQLLNRFRDELFIPHSLNIQQRNLIYRPRNANKLNGHPIIVSIGPKEEPYQLRSIDLFSVPTTNDKYRVLTLMHETKNWSNLATFLIGIHKSGMVIRQDRWEWLVRKAGSSNGLGHLLMCAQQSEATKFKLKNVSVVERLFFELHLAGQRIDFTGEGIARIQGLAKSFALLMETPEHAVRDLERDPKRSALVIGTLLELSAARALSEGGSNASQVEAYARRLLASLKDQNLSAEGQDWLSNDQLLQRIVPCYNGLKLALQLDDIAHNKHISSALKTRANELGMFIAKIKKMTPKDVRQKPTIGLAQAQLLHQN</sequence>
<dbReference type="HOGENOM" id="CLU_047846_0_0_1"/>
<dbReference type="RefSeq" id="XP_682080.1">
    <property type="nucleotide sequence ID" value="XM_676988.2"/>
</dbReference>
<accession>Q5ASB9</accession>
<dbReference type="OMA" id="ENVPIYN"/>
<keyword evidence="2" id="KW-1185">Reference proteome</keyword>
<dbReference type="GeneID" id="2868395"/>
<evidence type="ECO:0000313" key="2">
    <source>
        <dbReference type="Proteomes" id="UP000000560"/>
    </source>
</evidence>
<dbReference type="OrthoDB" id="5405126at2759"/>
<proteinExistence type="predicted"/>
<dbReference type="KEGG" id="ani:ANIA_08811"/>
<dbReference type="Proteomes" id="UP000000560">
    <property type="component" value="Chromosome III"/>
</dbReference>
<dbReference type="VEuPathDB" id="FungiDB:AN8811"/>